<dbReference type="Gene3D" id="1.10.10.10">
    <property type="entry name" value="Winged helix-like DNA-binding domain superfamily/Winged helix DNA-binding domain"/>
    <property type="match status" value="1"/>
</dbReference>
<dbReference type="SMART" id="SM01043">
    <property type="entry name" value="BTAD"/>
    <property type="match status" value="1"/>
</dbReference>
<evidence type="ECO:0000256" key="5">
    <source>
        <dbReference type="PROSITE-ProRule" id="PRU01091"/>
    </source>
</evidence>
<evidence type="ECO:0000256" key="7">
    <source>
        <dbReference type="SAM" id="Phobius"/>
    </source>
</evidence>
<comment type="similarity">
    <text evidence="1">Belongs to the AfsR/DnrI/RedD regulatory family.</text>
</comment>
<reference evidence="9" key="1">
    <citation type="submission" date="2024-01" db="EMBL/GenBank/DDBJ databases">
        <title>The genome sequence of Micromonospora mangrovi CCTCC AA 2012012.</title>
        <authorList>
            <person name="Gao J."/>
        </authorList>
    </citation>
    <scope>NUCLEOTIDE SEQUENCE</scope>
    <source>
        <strain evidence="9">CCTCC AA 2012012</strain>
    </source>
</reference>
<dbReference type="SUPFAM" id="SSF47781">
    <property type="entry name" value="RuvA domain 2-like"/>
    <property type="match status" value="1"/>
</dbReference>
<evidence type="ECO:0000256" key="6">
    <source>
        <dbReference type="SAM" id="MobiDB-lite"/>
    </source>
</evidence>
<dbReference type="GO" id="GO:0000160">
    <property type="term" value="P:phosphorelay signal transduction system"/>
    <property type="evidence" value="ECO:0007669"/>
    <property type="project" value="InterPro"/>
</dbReference>
<keyword evidence="7" id="KW-0472">Membrane</keyword>
<dbReference type="Gene3D" id="1.25.40.10">
    <property type="entry name" value="Tetratricopeptide repeat domain"/>
    <property type="match status" value="1"/>
</dbReference>
<evidence type="ECO:0000313" key="9">
    <source>
        <dbReference type="EMBL" id="XBP93206.1"/>
    </source>
</evidence>
<dbReference type="CDD" id="cd15831">
    <property type="entry name" value="BTAD"/>
    <property type="match status" value="1"/>
</dbReference>
<dbReference type="SUPFAM" id="SSF48452">
    <property type="entry name" value="TPR-like"/>
    <property type="match status" value="1"/>
</dbReference>
<gene>
    <name evidence="10" type="ORF">ABUL08_27105</name>
    <name evidence="9" type="ORF">VK199_27020</name>
</gene>
<dbReference type="GO" id="GO:0003677">
    <property type="term" value="F:DNA binding"/>
    <property type="evidence" value="ECO:0007669"/>
    <property type="project" value="UniProtKB-UniRule"/>
</dbReference>
<keyword evidence="7" id="KW-1133">Transmembrane helix</keyword>
<dbReference type="SUPFAM" id="SSF46894">
    <property type="entry name" value="C-terminal effector domain of the bipartite response regulators"/>
    <property type="match status" value="1"/>
</dbReference>
<dbReference type="AlphaFoldDB" id="A0AAU8HBG1"/>
<dbReference type="InterPro" id="IPR051677">
    <property type="entry name" value="AfsR-DnrI-RedD_regulator"/>
</dbReference>
<dbReference type="InterPro" id="IPR001867">
    <property type="entry name" value="OmpR/PhoB-type_DNA-bd"/>
</dbReference>
<dbReference type="EMBL" id="CP159342">
    <property type="protein sequence ID" value="XCH73904.1"/>
    <property type="molecule type" value="Genomic_DNA"/>
</dbReference>
<keyword evidence="2" id="KW-0805">Transcription regulation</keyword>
<dbReference type="Pfam" id="PF03704">
    <property type="entry name" value="BTAD"/>
    <property type="match status" value="1"/>
</dbReference>
<proteinExistence type="inferred from homology"/>
<dbReference type="RefSeq" id="WP_350932866.1">
    <property type="nucleotide sequence ID" value="NZ_CP157762.1"/>
</dbReference>
<dbReference type="InterPro" id="IPR036388">
    <property type="entry name" value="WH-like_DNA-bd_sf"/>
</dbReference>
<evidence type="ECO:0000259" key="8">
    <source>
        <dbReference type="PROSITE" id="PS51755"/>
    </source>
</evidence>
<keyword evidence="3 5" id="KW-0238">DNA-binding</keyword>
<protein>
    <submittedName>
        <fullName evidence="10">BTAD domain-containing putative transcriptional regulator</fullName>
    </submittedName>
</protein>
<sequence length="642" mass="68329">MSGTKPPEGPAGAGPLPAPLRFDLLGPQRAWYADRELDLGPGKQRAVLAVLLLSAGRPVPTGQIVEAVWPEEPPANGTNVVQKYVAGLRRVFEPDRSPRSPGQVLTLTDAGYLLRAGPEAVDAVRFERGVHRARQRHAEGRTDAALGEVSAALRLWQGEPFTGFAGPFFEAARHRLVELRAGALETRADLLLELGRHRELVGELVELVAEFPVRERLRQQLMLALHRSGRQAEALAAYREFGELLREEYGIEPGEALRELHRRILRSDPALTPPSRPAEPPAPPSRPAAPPAPPAAGPAPEDPPEPSPPAPRTPVAVDPGRPGPVAVDPGRPGPVAADPVRPGAAPVGPVPSGSVGAVPVPYPPPPAVAGGFAPGLPPPYVAHPGLPPAAVPPPHVAGRYQPRPLPWWVSAGATVTGAAITLLSFGSLTWAVVLAYALWRRSWRLAVAGLGYLALVASVLFLAMRSTGNDEGTDAEAFYVVGTLGFCWLVGTVQVVLISPAVWAAVRRLFGADERRVTDERRVRREQARYLLHHYPAARYDLGIGRPDLPGVFDDGGLVDVNGVPDQVLATLPGLTPDQYQRVVADRWLRGPYASMEDLAGRCLLPAALTDSLRDLLLFLPPPGPPSGVVDQEVPVPGAPGS</sequence>
<dbReference type="CDD" id="cd00383">
    <property type="entry name" value="trans_reg_C"/>
    <property type="match status" value="1"/>
</dbReference>
<evidence type="ECO:0000256" key="3">
    <source>
        <dbReference type="ARBA" id="ARBA00023125"/>
    </source>
</evidence>
<dbReference type="Pfam" id="PF00486">
    <property type="entry name" value="Trans_reg_C"/>
    <property type="match status" value="1"/>
</dbReference>
<dbReference type="PROSITE" id="PS51755">
    <property type="entry name" value="OMPR_PHOB"/>
    <property type="match status" value="1"/>
</dbReference>
<accession>A0AAU8HBG1</accession>
<dbReference type="PANTHER" id="PTHR35807">
    <property type="entry name" value="TRANSCRIPTIONAL REGULATOR REDD-RELATED"/>
    <property type="match status" value="1"/>
</dbReference>
<reference evidence="10" key="2">
    <citation type="submission" date="2024-06" db="EMBL/GenBank/DDBJ databases">
        <title>Micromonospora mangrovi CCTCC AA 2012012 genome sequences.</title>
        <authorList>
            <person name="Gao J."/>
        </authorList>
    </citation>
    <scope>NUCLEOTIDE SEQUENCE</scope>
    <source>
        <strain evidence="10">CCTCC AA 2012012</strain>
    </source>
</reference>
<dbReference type="PANTHER" id="PTHR35807:SF1">
    <property type="entry name" value="TRANSCRIPTIONAL REGULATOR REDD"/>
    <property type="match status" value="1"/>
</dbReference>
<feature type="domain" description="OmpR/PhoB-type" evidence="8">
    <location>
        <begin position="8"/>
        <end position="116"/>
    </location>
</feature>
<feature type="compositionally biased region" description="Pro residues" evidence="6">
    <location>
        <begin position="271"/>
        <end position="312"/>
    </location>
</feature>
<dbReference type="InterPro" id="IPR016032">
    <property type="entry name" value="Sig_transdc_resp-reg_C-effctor"/>
</dbReference>
<organism evidence="10">
    <name type="scientific">Micromonospora sp. CCTCC AA 2012012</name>
    <dbReference type="NCBI Taxonomy" id="3111921"/>
    <lineage>
        <taxon>Bacteria</taxon>
        <taxon>Bacillati</taxon>
        <taxon>Actinomycetota</taxon>
        <taxon>Actinomycetes</taxon>
        <taxon>Micromonosporales</taxon>
        <taxon>Micromonosporaceae</taxon>
        <taxon>Micromonospora</taxon>
    </lineage>
</organism>
<evidence type="ECO:0000256" key="4">
    <source>
        <dbReference type="ARBA" id="ARBA00023163"/>
    </source>
</evidence>
<feature type="transmembrane region" description="Helical" evidence="7">
    <location>
        <begin position="477"/>
        <end position="506"/>
    </location>
</feature>
<name>A0AAU8HBG1_9ACTN</name>
<dbReference type="GO" id="GO:0006355">
    <property type="term" value="P:regulation of DNA-templated transcription"/>
    <property type="evidence" value="ECO:0007669"/>
    <property type="project" value="InterPro"/>
</dbReference>
<evidence type="ECO:0000256" key="1">
    <source>
        <dbReference type="ARBA" id="ARBA00005820"/>
    </source>
</evidence>
<feature type="region of interest" description="Disordered" evidence="6">
    <location>
        <begin position="268"/>
        <end position="348"/>
    </location>
</feature>
<feature type="transmembrane region" description="Helical" evidence="7">
    <location>
        <begin position="445"/>
        <end position="465"/>
    </location>
</feature>
<keyword evidence="4" id="KW-0804">Transcription</keyword>
<dbReference type="EMBL" id="CP157762">
    <property type="protein sequence ID" value="XBP93206.1"/>
    <property type="molecule type" value="Genomic_DNA"/>
</dbReference>
<dbReference type="SMART" id="SM00862">
    <property type="entry name" value="Trans_reg_C"/>
    <property type="match status" value="1"/>
</dbReference>
<feature type="DNA-binding region" description="OmpR/PhoB-type" evidence="5">
    <location>
        <begin position="8"/>
        <end position="116"/>
    </location>
</feature>
<evidence type="ECO:0000256" key="2">
    <source>
        <dbReference type="ARBA" id="ARBA00023015"/>
    </source>
</evidence>
<evidence type="ECO:0000313" key="10">
    <source>
        <dbReference type="EMBL" id="XCH73904.1"/>
    </source>
</evidence>
<dbReference type="InterPro" id="IPR005158">
    <property type="entry name" value="BTAD"/>
</dbReference>
<dbReference type="InterPro" id="IPR011990">
    <property type="entry name" value="TPR-like_helical_dom_sf"/>
</dbReference>
<keyword evidence="7" id="KW-0812">Transmembrane</keyword>
<feature type="transmembrane region" description="Helical" evidence="7">
    <location>
        <begin position="407"/>
        <end position="438"/>
    </location>
</feature>
<dbReference type="InterPro" id="IPR010994">
    <property type="entry name" value="RuvA_2-like"/>
</dbReference>
<feature type="compositionally biased region" description="Low complexity" evidence="6">
    <location>
        <begin position="333"/>
        <end position="348"/>
    </location>
</feature>